<reference evidence="3" key="1">
    <citation type="submission" date="2017-08" db="EMBL/GenBank/DDBJ databases">
        <authorList>
            <person name="Varghese N."/>
            <person name="Submissions S."/>
        </authorList>
    </citation>
    <scope>NUCLEOTIDE SEQUENCE [LARGE SCALE GENOMIC DNA]</scope>
    <source>
        <strain evidence="3">JA234</strain>
    </source>
</reference>
<name>A0A285CKK8_9RHOB</name>
<gene>
    <name evidence="2" type="ORF">SAMN05878503_101189</name>
</gene>
<keyword evidence="1" id="KW-0732">Signal</keyword>
<keyword evidence="3" id="KW-1185">Reference proteome</keyword>
<evidence type="ECO:0000313" key="2">
    <source>
        <dbReference type="EMBL" id="SNX67553.1"/>
    </source>
</evidence>
<feature type="chain" id="PRO_5012063401" description="PepSY domain-containing protein" evidence="1">
    <location>
        <begin position="19"/>
        <end position="80"/>
    </location>
</feature>
<sequence length="80" mass="8793">MKRIFAIGAVLAATPVIAQETDQATLDRINALLAGMQCEVDPANIEPEDAGWELDDVFCADGQYDIKLDADLNVTERRKE</sequence>
<dbReference type="EMBL" id="OAOQ01000001">
    <property type="protein sequence ID" value="SNX67553.1"/>
    <property type="molecule type" value="Genomic_DNA"/>
</dbReference>
<evidence type="ECO:0000256" key="1">
    <source>
        <dbReference type="SAM" id="SignalP"/>
    </source>
</evidence>
<feature type="signal peptide" evidence="1">
    <location>
        <begin position="1"/>
        <end position="18"/>
    </location>
</feature>
<evidence type="ECO:0000313" key="3">
    <source>
        <dbReference type="Proteomes" id="UP000219467"/>
    </source>
</evidence>
<accession>A0A285CKK8</accession>
<evidence type="ECO:0008006" key="4">
    <source>
        <dbReference type="Google" id="ProtNLM"/>
    </source>
</evidence>
<protein>
    <recommendedName>
        <fullName evidence="4">PepSY domain-containing protein</fullName>
    </recommendedName>
</protein>
<dbReference type="OrthoDB" id="583390at2"/>
<dbReference type="Proteomes" id="UP000219467">
    <property type="component" value="Unassembled WGS sequence"/>
</dbReference>
<dbReference type="AlphaFoldDB" id="A0A285CKK8"/>
<proteinExistence type="predicted"/>
<organism evidence="2 3">
    <name type="scientific">Cereibacter ovatus</name>
    <dbReference type="NCBI Taxonomy" id="439529"/>
    <lineage>
        <taxon>Bacteria</taxon>
        <taxon>Pseudomonadati</taxon>
        <taxon>Pseudomonadota</taxon>
        <taxon>Alphaproteobacteria</taxon>
        <taxon>Rhodobacterales</taxon>
        <taxon>Paracoccaceae</taxon>
        <taxon>Cereibacter</taxon>
    </lineage>
</organism>